<gene>
    <name evidence="2" type="ORF">DAPPUDRAFT_327781</name>
</gene>
<keyword evidence="3" id="KW-1185">Reference proteome</keyword>
<accession>E9HBR6</accession>
<dbReference type="AlphaFoldDB" id="E9HBR6"/>
<organism evidence="2 3">
    <name type="scientific">Daphnia pulex</name>
    <name type="common">Water flea</name>
    <dbReference type="NCBI Taxonomy" id="6669"/>
    <lineage>
        <taxon>Eukaryota</taxon>
        <taxon>Metazoa</taxon>
        <taxon>Ecdysozoa</taxon>
        <taxon>Arthropoda</taxon>
        <taxon>Crustacea</taxon>
        <taxon>Branchiopoda</taxon>
        <taxon>Diplostraca</taxon>
        <taxon>Cladocera</taxon>
        <taxon>Anomopoda</taxon>
        <taxon>Daphniidae</taxon>
        <taxon>Daphnia</taxon>
    </lineage>
</organism>
<dbReference type="STRING" id="6669.E9HBR6"/>
<dbReference type="HOGENOM" id="CLU_1262699_0_0_1"/>
<dbReference type="InterPro" id="IPR027805">
    <property type="entry name" value="Transposase_HTH_dom"/>
</dbReference>
<dbReference type="PANTHER" id="PTHR23080:SF144">
    <property type="entry name" value="SPINDLE AND KINETOCHORE ASSOCIATED COMPLEX SUBUNIT 3"/>
    <property type="match status" value="1"/>
</dbReference>
<evidence type="ECO:0000259" key="1">
    <source>
        <dbReference type="Pfam" id="PF13613"/>
    </source>
</evidence>
<dbReference type="Pfam" id="PF13613">
    <property type="entry name" value="HTH_Tnp_4"/>
    <property type="match status" value="1"/>
</dbReference>
<reference evidence="2 3" key="1">
    <citation type="journal article" date="2011" name="Science">
        <title>The ecoresponsive genome of Daphnia pulex.</title>
        <authorList>
            <person name="Colbourne J.K."/>
            <person name="Pfrender M.E."/>
            <person name="Gilbert D."/>
            <person name="Thomas W.K."/>
            <person name="Tucker A."/>
            <person name="Oakley T.H."/>
            <person name="Tokishita S."/>
            <person name="Aerts A."/>
            <person name="Arnold G.J."/>
            <person name="Basu M.K."/>
            <person name="Bauer D.J."/>
            <person name="Caceres C.E."/>
            <person name="Carmel L."/>
            <person name="Casola C."/>
            <person name="Choi J.H."/>
            <person name="Detter J.C."/>
            <person name="Dong Q."/>
            <person name="Dusheyko S."/>
            <person name="Eads B.D."/>
            <person name="Frohlich T."/>
            <person name="Geiler-Samerotte K.A."/>
            <person name="Gerlach D."/>
            <person name="Hatcher P."/>
            <person name="Jogdeo S."/>
            <person name="Krijgsveld J."/>
            <person name="Kriventseva E.V."/>
            <person name="Kultz D."/>
            <person name="Laforsch C."/>
            <person name="Lindquist E."/>
            <person name="Lopez J."/>
            <person name="Manak J.R."/>
            <person name="Muller J."/>
            <person name="Pangilinan J."/>
            <person name="Patwardhan R.P."/>
            <person name="Pitluck S."/>
            <person name="Pritham E.J."/>
            <person name="Rechtsteiner A."/>
            <person name="Rho M."/>
            <person name="Rogozin I.B."/>
            <person name="Sakarya O."/>
            <person name="Salamov A."/>
            <person name="Schaack S."/>
            <person name="Shapiro H."/>
            <person name="Shiga Y."/>
            <person name="Skalitzky C."/>
            <person name="Smith Z."/>
            <person name="Souvorov A."/>
            <person name="Sung W."/>
            <person name="Tang Z."/>
            <person name="Tsuchiya D."/>
            <person name="Tu H."/>
            <person name="Vos H."/>
            <person name="Wang M."/>
            <person name="Wolf Y.I."/>
            <person name="Yamagata H."/>
            <person name="Yamada T."/>
            <person name="Ye Y."/>
            <person name="Shaw J.R."/>
            <person name="Andrews J."/>
            <person name="Crease T.J."/>
            <person name="Tang H."/>
            <person name="Lucas S.M."/>
            <person name="Robertson H.M."/>
            <person name="Bork P."/>
            <person name="Koonin E.V."/>
            <person name="Zdobnov E.M."/>
            <person name="Grigoriev I.V."/>
            <person name="Lynch M."/>
            <person name="Boore J.L."/>
        </authorList>
    </citation>
    <scope>NUCLEOTIDE SEQUENCE [LARGE SCALE GENOMIC DNA]</scope>
</reference>
<evidence type="ECO:0000313" key="3">
    <source>
        <dbReference type="Proteomes" id="UP000000305"/>
    </source>
</evidence>
<proteinExistence type="predicted"/>
<dbReference type="Proteomes" id="UP000000305">
    <property type="component" value="Unassembled WGS sequence"/>
</dbReference>
<evidence type="ECO:0000313" key="2">
    <source>
        <dbReference type="EMBL" id="EFX70826.1"/>
    </source>
</evidence>
<dbReference type="InParanoid" id="E9HBR6"/>
<name>E9HBR6_DAPPU</name>
<dbReference type="EMBL" id="GL732617">
    <property type="protein sequence ID" value="EFX70826.1"/>
    <property type="molecule type" value="Genomic_DNA"/>
</dbReference>
<sequence length="219" mass="25607">MSLINTTFQSALLQGNKIYCIPIPAVECLTTSQVSNSTTNLDDNLEGELQRLRLIEQVSQLTKQVELLQFKLDSKSIIKQIEKDDDVCQFYTGINSHEKLWMIYQWVAKFVPLEDHRVKLNYFELFVLTLMKLKLNLRLQDLAYRFEIGLGTASKYFSFWIHAFYTCLVPALISWLNRENLRTTLPHCFRDKFDKYFSNKYVDLTESVVDKMVAKVPLA</sequence>
<dbReference type="PhylomeDB" id="E9HBR6"/>
<dbReference type="PANTHER" id="PTHR23080">
    <property type="entry name" value="THAP DOMAIN PROTEIN"/>
    <property type="match status" value="1"/>
</dbReference>
<dbReference type="KEGG" id="dpx:DAPPUDRAFT_327781"/>
<feature type="domain" description="Transposase Helix-turn-helix" evidence="1">
    <location>
        <begin position="119"/>
        <end position="169"/>
    </location>
</feature>
<protein>
    <recommendedName>
        <fullName evidence="1">Transposase Helix-turn-helix domain-containing protein</fullName>
    </recommendedName>
</protein>